<accession>A0A317MTV2</accession>
<feature type="transmembrane region" description="Helical" evidence="5">
    <location>
        <begin position="157"/>
        <end position="180"/>
    </location>
</feature>
<feature type="transmembrane region" description="Helical" evidence="5">
    <location>
        <begin position="239"/>
        <end position="258"/>
    </location>
</feature>
<evidence type="ECO:0000313" key="7">
    <source>
        <dbReference type="EMBL" id="PWV61060.1"/>
    </source>
</evidence>
<gene>
    <name evidence="7" type="ORF">C7443_10674</name>
</gene>
<feature type="transmembrane region" description="Helical" evidence="5">
    <location>
        <begin position="270"/>
        <end position="288"/>
    </location>
</feature>
<dbReference type="EMBL" id="QGTJ01000006">
    <property type="protein sequence ID" value="PWV61060.1"/>
    <property type="molecule type" value="Genomic_DNA"/>
</dbReference>
<evidence type="ECO:0000256" key="2">
    <source>
        <dbReference type="ARBA" id="ARBA00022692"/>
    </source>
</evidence>
<protein>
    <recommendedName>
        <fullName evidence="5">Transport permease protein</fullName>
    </recommendedName>
</protein>
<evidence type="ECO:0000256" key="4">
    <source>
        <dbReference type="ARBA" id="ARBA00023136"/>
    </source>
</evidence>
<dbReference type="RefSeq" id="WP_110018738.1">
    <property type="nucleotide sequence ID" value="NZ_QGTJ01000006.1"/>
</dbReference>
<dbReference type="PANTHER" id="PTHR43027">
    <property type="entry name" value="DOXORUBICIN RESISTANCE ABC TRANSPORTER PERMEASE PROTEIN DRRC-RELATED"/>
    <property type="match status" value="1"/>
</dbReference>
<dbReference type="GO" id="GO:0005886">
    <property type="term" value="C:plasma membrane"/>
    <property type="evidence" value="ECO:0007669"/>
    <property type="project" value="UniProtKB-SubCell"/>
</dbReference>
<dbReference type="Pfam" id="PF01061">
    <property type="entry name" value="ABC2_membrane"/>
    <property type="match status" value="1"/>
</dbReference>
<keyword evidence="5" id="KW-1003">Cell membrane</keyword>
<evidence type="ECO:0000259" key="6">
    <source>
        <dbReference type="PROSITE" id="PS51012"/>
    </source>
</evidence>
<evidence type="ECO:0000256" key="3">
    <source>
        <dbReference type="ARBA" id="ARBA00022989"/>
    </source>
</evidence>
<keyword evidence="2 5" id="KW-0812">Transmembrane</keyword>
<dbReference type="InterPro" id="IPR047817">
    <property type="entry name" value="ABC2_TM_bact-type"/>
</dbReference>
<dbReference type="Proteomes" id="UP000246569">
    <property type="component" value="Unassembled WGS sequence"/>
</dbReference>
<feature type="transmembrane region" description="Helical" evidence="5">
    <location>
        <begin position="324"/>
        <end position="346"/>
    </location>
</feature>
<name>A0A317MTV2_9GAMM</name>
<comment type="similarity">
    <text evidence="5">Belongs to the ABC-2 integral membrane protein family.</text>
</comment>
<keyword evidence="4 5" id="KW-0472">Membrane</keyword>
<feature type="domain" description="ABC transmembrane type-2" evidence="6">
    <location>
        <begin position="122"/>
        <end position="349"/>
    </location>
</feature>
<keyword evidence="8" id="KW-1185">Reference proteome</keyword>
<comment type="subcellular location">
    <subcellularLocation>
        <location evidence="5">Cell inner membrane</location>
        <topology evidence="5">Multi-pass membrane protein</topology>
    </subcellularLocation>
    <subcellularLocation>
        <location evidence="1">Membrane</location>
        <topology evidence="1">Multi-pass membrane protein</topology>
    </subcellularLocation>
</comment>
<reference evidence="7 8" key="1">
    <citation type="submission" date="2018-05" db="EMBL/GenBank/DDBJ databases">
        <title>Genomic Encyclopedia of Type Strains, Phase IV (KMG-IV): sequencing the most valuable type-strain genomes for metagenomic binning, comparative biology and taxonomic classification.</title>
        <authorList>
            <person name="Goeker M."/>
        </authorList>
    </citation>
    <scope>NUCLEOTIDE SEQUENCE [LARGE SCALE GENOMIC DNA]</scope>
    <source>
        <strain evidence="7 8">DSM 23606</strain>
    </source>
</reference>
<keyword evidence="5" id="KW-0813">Transport</keyword>
<proteinExistence type="inferred from homology"/>
<evidence type="ECO:0000256" key="5">
    <source>
        <dbReference type="RuleBase" id="RU361157"/>
    </source>
</evidence>
<dbReference type="InterPro" id="IPR052902">
    <property type="entry name" value="ABC-2_transporter"/>
</dbReference>
<dbReference type="InterPro" id="IPR013525">
    <property type="entry name" value="ABC2_TM"/>
</dbReference>
<keyword evidence="3 5" id="KW-1133">Transmembrane helix</keyword>
<dbReference type="OrthoDB" id="8988363at2"/>
<dbReference type="GO" id="GO:0140359">
    <property type="term" value="F:ABC-type transporter activity"/>
    <property type="evidence" value="ECO:0007669"/>
    <property type="project" value="InterPro"/>
</dbReference>
<evidence type="ECO:0000313" key="8">
    <source>
        <dbReference type="Proteomes" id="UP000246569"/>
    </source>
</evidence>
<evidence type="ECO:0000256" key="1">
    <source>
        <dbReference type="ARBA" id="ARBA00004141"/>
    </source>
</evidence>
<organism evidence="7 8">
    <name type="scientific">Plasticicumulans acidivorans</name>
    <dbReference type="NCBI Taxonomy" id="886464"/>
    <lineage>
        <taxon>Bacteria</taxon>
        <taxon>Pseudomonadati</taxon>
        <taxon>Pseudomonadota</taxon>
        <taxon>Gammaproteobacteria</taxon>
        <taxon>Candidatus Competibacteraceae</taxon>
        <taxon>Plasticicumulans</taxon>
    </lineage>
</organism>
<feature type="transmembrane region" description="Helical" evidence="5">
    <location>
        <begin position="210"/>
        <end position="233"/>
    </location>
</feature>
<dbReference type="AlphaFoldDB" id="A0A317MTV2"/>
<comment type="caution">
    <text evidence="7">The sequence shown here is derived from an EMBL/GenBank/DDBJ whole genome shotgun (WGS) entry which is preliminary data.</text>
</comment>
<sequence length="349" mass="38433">MSVPDTRRDAAPTRAGGALTRILAAFLARNIEFMRDRTALGWNFVMPVLIVLGFAFGYSGEPAPQYKIGVLNQQAAHPAILDLQHVQFVPYRDEAAAVTKVERHQLDLLIDAGASRYWVNEESPKGYLAEKLLLASDGGQAFKRETVRGRVIRYVDWLIPGVLSMNMMWSALYGVGYVIVRYRKNGVLKRLKATPLSAVEFLSAQIASRLWLVLATSTLVFTGTNLVVGYAMYGSYLNLLLVFALGAMSLISIGLLIASRLRTEEMADGLLNLISWPMMFLSGIWFSLDGMHPWVQQLAQIFPLTHVTTAARAIMIDGAGLAQIAPQLGVLALFTVICLGIGAALFRWE</sequence>
<feature type="transmembrane region" description="Helical" evidence="5">
    <location>
        <begin position="39"/>
        <end position="58"/>
    </location>
</feature>
<dbReference type="PROSITE" id="PS51012">
    <property type="entry name" value="ABC_TM2"/>
    <property type="match status" value="1"/>
</dbReference>
<dbReference type="PANTHER" id="PTHR43027:SF2">
    <property type="entry name" value="TRANSPORT PERMEASE PROTEIN"/>
    <property type="match status" value="1"/>
</dbReference>